<dbReference type="GO" id="GO:0005886">
    <property type="term" value="C:plasma membrane"/>
    <property type="evidence" value="ECO:0007669"/>
    <property type="project" value="TreeGrafter"/>
</dbReference>
<evidence type="ECO:0000313" key="4">
    <source>
        <dbReference type="EMBL" id="ACB50376.1"/>
    </source>
</evidence>
<dbReference type="eggNOG" id="COG0318">
    <property type="taxonomic scope" value="Bacteria"/>
</dbReference>
<keyword evidence="5" id="KW-1185">Reference proteome</keyword>
<proteinExistence type="inferred from homology"/>
<dbReference type="STRING" id="43989.cce_1025"/>
<accession>B1WTR0</accession>
<dbReference type="Pfam" id="PF00501">
    <property type="entry name" value="AMP-binding"/>
    <property type="match status" value="1"/>
</dbReference>
<dbReference type="Gene3D" id="3.40.50.12780">
    <property type="entry name" value="N-terminal domain of ligase-like"/>
    <property type="match status" value="1"/>
</dbReference>
<gene>
    <name evidence="4" type="ordered locus">cce_1025</name>
</gene>
<comment type="similarity">
    <text evidence="1">Belongs to the ATP-dependent AMP-binding enzyme family.</text>
</comment>
<protein>
    <submittedName>
        <fullName evidence="4">AMP-dependent synthetase and ligase/probable acyl-CoA synthase</fullName>
    </submittedName>
</protein>
<keyword evidence="4" id="KW-0436">Ligase</keyword>
<evidence type="ECO:0000259" key="2">
    <source>
        <dbReference type="Pfam" id="PF00501"/>
    </source>
</evidence>
<evidence type="ECO:0000313" key="5">
    <source>
        <dbReference type="Proteomes" id="UP000001203"/>
    </source>
</evidence>
<dbReference type="EMBL" id="CP000806">
    <property type="protein sequence ID" value="ACB50376.1"/>
    <property type="molecule type" value="Genomic_DNA"/>
</dbReference>
<reference evidence="4 5" key="1">
    <citation type="journal article" date="2008" name="Proc. Natl. Acad. Sci. U.S.A.">
        <title>The genome of Cyanothece 51142, a unicellular diazotrophic cyanobacterium important in the marine nitrogen cycle.</title>
        <authorList>
            <person name="Welsh E.A."/>
            <person name="Liberton M."/>
            <person name="Stoeckel J."/>
            <person name="Loh T."/>
            <person name="Elvitigala T."/>
            <person name="Wang C."/>
            <person name="Wollam A."/>
            <person name="Fulton R.S."/>
            <person name="Clifton S.W."/>
            <person name="Jacobs J.M."/>
            <person name="Aurora R."/>
            <person name="Ghosh B.K."/>
            <person name="Sherman L.A."/>
            <person name="Smith R.D."/>
            <person name="Wilson R.K."/>
            <person name="Pakrasi H.B."/>
        </authorList>
    </citation>
    <scope>NUCLEOTIDE SEQUENCE [LARGE SCALE GENOMIC DNA]</scope>
    <source>
        <strain evidence="5">ATCC 51142 / BH68</strain>
    </source>
</reference>
<dbReference type="KEGG" id="cyt:cce_1025"/>
<dbReference type="SUPFAM" id="SSF56801">
    <property type="entry name" value="Acetyl-CoA synthetase-like"/>
    <property type="match status" value="1"/>
</dbReference>
<dbReference type="Proteomes" id="UP000001203">
    <property type="component" value="Chromosome circular"/>
</dbReference>
<dbReference type="Pfam" id="PF23024">
    <property type="entry name" value="AMP-dom_DIP2-like"/>
    <property type="match status" value="1"/>
</dbReference>
<dbReference type="GO" id="GO:0006633">
    <property type="term" value="P:fatty acid biosynthetic process"/>
    <property type="evidence" value="ECO:0007669"/>
    <property type="project" value="TreeGrafter"/>
</dbReference>
<organism evidence="4 5">
    <name type="scientific">Crocosphaera subtropica (strain ATCC 51142 / BH68)</name>
    <name type="common">Cyanothece sp. (strain ATCC 51142)</name>
    <dbReference type="NCBI Taxonomy" id="43989"/>
    <lineage>
        <taxon>Bacteria</taxon>
        <taxon>Bacillati</taxon>
        <taxon>Cyanobacteriota</taxon>
        <taxon>Cyanophyceae</taxon>
        <taxon>Oscillatoriophycideae</taxon>
        <taxon>Chroococcales</taxon>
        <taxon>Aphanothecaceae</taxon>
        <taxon>Crocosphaera</taxon>
        <taxon>Crocosphaera subtropica</taxon>
    </lineage>
</organism>
<dbReference type="InterPro" id="IPR000873">
    <property type="entry name" value="AMP-dep_synth/lig_dom"/>
</dbReference>
<evidence type="ECO:0000256" key="1">
    <source>
        <dbReference type="ARBA" id="ARBA00006432"/>
    </source>
</evidence>
<dbReference type="InterPro" id="IPR025110">
    <property type="entry name" value="AMP-bd_C"/>
</dbReference>
<dbReference type="GO" id="GO:0016874">
    <property type="term" value="F:ligase activity"/>
    <property type="evidence" value="ECO:0007669"/>
    <property type="project" value="UniProtKB-KW"/>
</dbReference>
<feature type="domain" description="AMP-dependent synthetase/ligase" evidence="2">
    <location>
        <begin position="2"/>
        <end position="196"/>
    </location>
</feature>
<dbReference type="Gene3D" id="3.30.300.30">
    <property type="match status" value="1"/>
</dbReference>
<dbReference type="PANTHER" id="PTHR22754:SF32">
    <property type="entry name" value="DISCO-INTERACTING PROTEIN 2"/>
    <property type="match status" value="1"/>
</dbReference>
<feature type="domain" description="AMP-binding enzyme C-terminal" evidence="3">
    <location>
        <begin position="240"/>
        <end position="353"/>
    </location>
</feature>
<dbReference type="GO" id="GO:0070566">
    <property type="term" value="F:adenylyltransferase activity"/>
    <property type="evidence" value="ECO:0007669"/>
    <property type="project" value="TreeGrafter"/>
</dbReference>
<dbReference type="InterPro" id="IPR042099">
    <property type="entry name" value="ANL_N_sf"/>
</dbReference>
<dbReference type="InterPro" id="IPR045851">
    <property type="entry name" value="AMP-bd_C_sf"/>
</dbReference>
<evidence type="ECO:0000259" key="3">
    <source>
        <dbReference type="Pfam" id="PF23024"/>
    </source>
</evidence>
<dbReference type="PANTHER" id="PTHR22754">
    <property type="entry name" value="DISCO-INTERACTING PROTEIN 2 DIP2 -RELATED"/>
    <property type="match status" value="1"/>
</dbReference>
<dbReference type="HOGENOM" id="CLU_000022_23_8_3"/>
<dbReference type="AlphaFoldDB" id="B1WTR0"/>
<sequence length="368" mass="41137">MGLIDGILEPIYSGILGILMPPIAFLGRPINWLKAISNYGVTHSGGPNFAYDLCVNKISLEQRKKLDLSRWKTAYNGAEPIRAKTLEQFTEAFEISGFQAKYFYPCYGLAESTLMVTGGYRDKPPTQYQLDTEALGENKVKKATETTIKSKQFVSCGYPWLNTHIVIVNPQSLTLCLPHEVGEIWVSGDSIAQGYWNLPQATQHTFNAYLADSKQGSFLRTGDLGFIKDGELFITGRLKDVLIIKGENYYPQDIEETVAQSNAALRPNCGAAFSVAVDGIEKLIIVQEVERSYRKKLDFDKVVGDICQAVMREYDLLIYDLILIQTGSLPKTSSGKIQRQACRQQYLENTLHKLTETITNPALGKNRI</sequence>
<name>B1WTR0_CROS5</name>